<evidence type="ECO:0000259" key="9">
    <source>
        <dbReference type="PROSITE" id="PS50075"/>
    </source>
</evidence>
<comment type="caution">
    <text evidence="10">The sequence shown here is derived from an EMBL/GenBank/DDBJ whole genome shotgun (WGS) entry which is preliminary data.</text>
</comment>
<dbReference type="InterPro" id="IPR006162">
    <property type="entry name" value="Ppantetheine_attach_site"/>
</dbReference>
<dbReference type="Gene3D" id="2.160.10.10">
    <property type="entry name" value="Hexapeptide repeat proteins"/>
    <property type="match status" value="1"/>
</dbReference>
<dbReference type="Proteomes" id="UP001293254">
    <property type="component" value="Unassembled WGS sequence"/>
</dbReference>
<evidence type="ECO:0000313" key="11">
    <source>
        <dbReference type="Proteomes" id="UP001293254"/>
    </source>
</evidence>
<keyword evidence="8" id="KW-1133">Transmembrane helix</keyword>
<keyword evidence="3" id="KW-0597">Phosphoprotein</keyword>
<evidence type="ECO:0000256" key="5">
    <source>
        <dbReference type="ARBA" id="ARBA00022832"/>
    </source>
</evidence>
<evidence type="ECO:0000256" key="8">
    <source>
        <dbReference type="SAM" id="Phobius"/>
    </source>
</evidence>
<dbReference type="GO" id="GO:0006631">
    <property type="term" value="P:fatty acid metabolic process"/>
    <property type="evidence" value="ECO:0007669"/>
    <property type="project" value="UniProtKB-KW"/>
</dbReference>
<dbReference type="GO" id="GO:0009698">
    <property type="term" value="P:phenylpropanoid metabolic process"/>
    <property type="evidence" value="ECO:0007669"/>
    <property type="project" value="UniProtKB-KW"/>
</dbReference>
<dbReference type="InterPro" id="IPR042099">
    <property type="entry name" value="ANL_N_sf"/>
</dbReference>
<accession>A0AAE2D0T6</accession>
<dbReference type="GO" id="GO:0016874">
    <property type="term" value="F:ligase activity"/>
    <property type="evidence" value="ECO:0007669"/>
    <property type="project" value="UniProtKB-KW"/>
</dbReference>
<dbReference type="PROSITE" id="PS00012">
    <property type="entry name" value="PHOSPHOPANTETHEINE"/>
    <property type="match status" value="1"/>
</dbReference>
<dbReference type="Gene3D" id="3.30.300.30">
    <property type="match status" value="1"/>
</dbReference>
<dbReference type="GO" id="GO:0020037">
    <property type="term" value="F:heme binding"/>
    <property type="evidence" value="ECO:0007669"/>
    <property type="project" value="InterPro"/>
</dbReference>
<keyword evidence="4 10" id="KW-0436">Ligase</keyword>
<dbReference type="InterPro" id="IPR025110">
    <property type="entry name" value="AMP-bd_C"/>
</dbReference>
<dbReference type="InterPro" id="IPR036736">
    <property type="entry name" value="ACP-like_sf"/>
</dbReference>
<dbReference type="PRINTS" id="PR00419">
    <property type="entry name" value="ADXRDTASE"/>
</dbReference>
<evidence type="ECO:0000256" key="6">
    <source>
        <dbReference type="ARBA" id="ARBA00023051"/>
    </source>
</evidence>
<reference evidence="10" key="2">
    <citation type="journal article" date="2024" name="Plant">
        <title>Genomic evolution and insights into agronomic trait innovations of Sesamum species.</title>
        <authorList>
            <person name="Miao H."/>
            <person name="Wang L."/>
            <person name="Qu L."/>
            <person name="Liu H."/>
            <person name="Sun Y."/>
            <person name="Le M."/>
            <person name="Wang Q."/>
            <person name="Wei S."/>
            <person name="Zheng Y."/>
            <person name="Lin W."/>
            <person name="Duan Y."/>
            <person name="Cao H."/>
            <person name="Xiong S."/>
            <person name="Wang X."/>
            <person name="Wei L."/>
            <person name="Li C."/>
            <person name="Ma Q."/>
            <person name="Ju M."/>
            <person name="Zhao R."/>
            <person name="Li G."/>
            <person name="Mu C."/>
            <person name="Tian Q."/>
            <person name="Mei H."/>
            <person name="Zhang T."/>
            <person name="Gao T."/>
            <person name="Zhang H."/>
        </authorList>
    </citation>
    <scope>NUCLEOTIDE SEQUENCE</scope>
    <source>
        <strain evidence="10">3651</strain>
    </source>
</reference>
<evidence type="ECO:0000256" key="2">
    <source>
        <dbReference type="ARBA" id="ARBA00022450"/>
    </source>
</evidence>
<dbReference type="Gene3D" id="3.30.70.1990">
    <property type="match status" value="1"/>
</dbReference>
<dbReference type="InterPro" id="IPR036188">
    <property type="entry name" value="FAD/NAD-bd_sf"/>
</dbReference>
<dbReference type="SUPFAM" id="SSF51161">
    <property type="entry name" value="Trimeric LpxA-like enzymes"/>
    <property type="match status" value="2"/>
</dbReference>
<reference evidence="10" key="1">
    <citation type="submission" date="2020-06" db="EMBL/GenBank/DDBJ databases">
        <authorList>
            <person name="Li T."/>
            <person name="Hu X."/>
            <person name="Zhang T."/>
            <person name="Song X."/>
            <person name="Zhang H."/>
            <person name="Dai N."/>
            <person name="Sheng W."/>
            <person name="Hou X."/>
            <person name="Wei L."/>
        </authorList>
    </citation>
    <scope>NUCLEOTIDE SEQUENCE</scope>
    <source>
        <strain evidence="10">3651</strain>
        <tissue evidence="10">Leaf</tissue>
    </source>
</reference>
<feature type="transmembrane region" description="Helical" evidence="8">
    <location>
        <begin position="1231"/>
        <end position="1254"/>
    </location>
</feature>
<sequence length="2316" mass="256955">MAVGNCLENMDGVSIDDQFSKLHPCFPPQTRIAVVGGGPSGLSAAYALCKLGYGNVTVLEKHQSPGGMCESIEIQGRIYDLGGQVLAANSAPCIFHLAGEVGVETEEMDTHKFALIDSSSGALREMNLVQDYVSVISLTLKLQDKAKASGRIGVHAVSEIAPELAPEYLKNEGFPSVPKSVIYGYTASGYGYVQDMPYAYVHEFTRTSMAGKIRRFKGGYMSLWKKLSERLPIEVCCNTEVLLVRRDSSGIRVKLRTLNGEVESRDFDKIIISGAFPFNSGKTYRSPSMNAEGTASDHIDTSELEKELFSKVQTIDYYTTVLKIKGLEHIPKGFYYFDEFMDDPATIGNPVAMQRFYGDTNIFLFWSYGNSADIQGDEVTALAMAAAKRMGGEIESVVLQRKFKYFPHVNSQDMKDGFYDKLEFLLQGQHNTYYAGGLMAFELTERNSSYALELVRKHFSSDCPEPSYPYVKRLLTVKPNCGSLVSKQLNESPGVQFPDLSSLDAYLRYWGTHTVTQSRTLYTWINEKGHVVAQRTYKEIYSNASEISEKLLTCHNPTIKTGDRVLLVYIPGLDFIDAFFGCLRAGVVPVPAVPPDPSQRGGQALLHVSNIAKASNAVAILSTVSYHITVKAASARNMLALKRNGKLSPRWPDLPWLHTDSWVKKSKISISRSHTAERYEPSAHDLCFLQFTSGSTGDPKGVMITHGGLIHNVKMMRRKYKSTSKTVLVSWLPQYHDMGLIGGLFTSMVSGGSAILFSPLTFIRNPLSWLQTMSTYRATHSAGPNFAFELLIRRLETNKGQNFDLSSMVFLMVAAEPIRAITMRKFLDLTQPFGLSQEVMAPGYGLAENCVYVCSAYGEGKGIFVDWQDRVCCGYINQDDDDDVHIKIVDPETGTEHENFGKEGELWISSPSAGVGYWDRQDLSQKTFRNELTNHPGEKYIRTGDLGRIIDGKLFITGRIKDLIIVAGRNIYSSDVEKTVENSCQLIRPGCCAAVGVPKEILLSKGIPISEVSDQVGLVVIAEVREVKSVLKEALRQIQTCVAEEHGVMVASIVLIKPKTISKTTSGKIKRFECIRKFADGTLDIVDQLGTGEKLLMQTKENASEPQAMRDNPPPTHASITRTDIIKFLMELLSQMTGVSIDNISTTESLVSYGVDSIGVVRAAQKLTDFLGVPVGAIDIFTATCIDDLANFSENLLKKTRPQAVPGLPNSTKKNLKATAMVLEASSSHKLCIWLLQLVALAYVCFLLMFPAYLSVSTFTYWMSTGHTVSWFGYLIILVCAPLSWMLCILATCICIAFLGTPFLQPNYALDPEVSIWSAEFVKWWTLYKVQEISSRVLAVHLRGTVFINYWFRMLGAKIASSALLDTVDITDPFLVSIGEDAVLAEGALLQSHEVKNGILSFYPIRIGRRSSVGPYALLQRGIVVEDGDEVLALTSGGAGKSEATTNVDNMQKGKMARQIINKNCENYAPIRHLIGIYAIGCLGSLSAAMSYFIYLWILQKPPTMQHFAFICLSGAFHWFPHTIVAYTVIFNTTPSSPISFAISIAMAYTTYGIILSCFTCLLKSYIARNEDMSRTPVKTWFLHRIVTTCHIRFARFLSGTEAFCLYLRHLGAKIGEHCSLRAINPVSDPELISLADGVHLGDFSHIVPGYYNSSGYLSGGIEIQDNSVVGSQGLVLPGSVIEKDVILGALSVAPANRVLQRGGVFVGSPSPVMVKNTVQSFDDRIEEMDMKYRKVLGNLAANFAGSTLKVKSRYFHRIGAAGKGILRLYDHIPGLPDHTIFAPGETYTIIMRHSNCLSSDDDARLDPRGAAIRILSNITAERSPLLDLTLKTGNAFHARTIGDFATWLVCGAAAREEHVKHAPHIRDAMWGSLRRADSYTELHYYSNICRLFRFKDGQEMYVKFKLRPFDKKFGEDNGKVEPMGILPPETGAIPRDESDKRPLLFLSDDFQRQVNSPDRVRYVLQLQMRPVPDDEMTREIALDCTKPWAEAEFPHFDVGEITIDQVLTKEESEDLEFNPFLRCAEVDVIRASSCNQSASMDHGRSVVYAICQHLRNKKPLPEAWRTFLDQSDVKVDLSGCPMAATLENNVSKQVTLARPWYVTLWLISAQPFLQIFLPYFLIGVLIFAPMNFIFYLNKIHKTQMHCLLPLFWLSSGILAGLLCALSKWLLVGKKTEGKIEPIWSTGIFMDTTWQAIRTLVGEYFMEMTSGSFLFNVWLKLMGSEIAWDRGVYVDSMGAVLNPELVEIQEYGSVGREALLFGHIYEGEGGQVKYGKIVVRKGGFMGSRAVAMPGVTVGTEGNLGALSLAMKEEFVN</sequence>
<dbReference type="PROSITE" id="PS50075">
    <property type="entry name" value="CARRIER"/>
    <property type="match status" value="1"/>
</dbReference>
<dbReference type="PANTHER" id="PTHR22754:SF32">
    <property type="entry name" value="DISCO-INTERACTING PROTEIN 2"/>
    <property type="match status" value="1"/>
</dbReference>
<dbReference type="Pfam" id="PF23024">
    <property type="entry name" value="AMP-dom_DIP2-like"/>
    <property type="match status" value="1"/>
</dbReference>
<keyword evidence="7" id="KW-0443">Lipid metabolism</keyword>
<evidence type="ECO:0000256" key="3">
    <source>
        <dbReference type="ARBA" id="ARBA00022553"/>
    </source>
</evidence>
<keyword evidence="8" id="KW-0472">Membrane</keyword>
<dbReference type="Gene3D" id="2.40.180.10">
    <property type="entry name" value="Catalase core domain"/>
    <property type="match status" value="1"/>
</dbReference>
<dbReference type="SUPFAM" id="SSF47336">
    <property type="entry name" value="ACP-like"/>
    <property type="match status" value="1"/>
</dbReference>
<dbReference type="Pfam" id="PF00550">
    <property type="entry name" value="PP-binding"/>
    <property type="match status" value="1"/>
</dbReference>
<dbReference type="PANTHER" id="PTHR22754">
    <property type="entry name" value="DISCO-INTERACTING PROTEIN 2 DIP2 -RELATED"/>
    <property type="match status" value="1"/>
</dbReference>
<dbReference type="Pfam" id="PF00501">
    <property type="entry name" value="AMP-binding"/>
    <property type="match status" value="1"/>
</dbReference>
<dbReference type="InterPro" id="IPR009081">
    <property type="entry name" value="PP-bd_ACP"/>
</dbReference>
<evidence type="ECO:0000256" key="1">
    <source>
        <dbReference type="ARBA" id="ARBA00004930"/>
    </source>
</evidence>
<feature type="transmembrane region" description="Helical" evidence="8">
    <location>
        <begin position="1274"/>
        <end position="1299"/>
    </location>
</feature>
<dbReference type="SUPFAM" id="SSF51905">
    <property type="entry name" value="FAD/NAD(P)-binding domain"/>
    <property type="match status" value="1"/>
</dbReference>
<evidence type="ECO:0000256" key="4">
    <source>
        <dbReference type="ARBA" id="ARBA00022598"/>
    </source>
</evidence>
<dbReference type="InterPro" id="IPR040097">
    <property type="entry name" value="FAAL/FAAC"/>
</dbReference>
<evidence type="ECO:0000313" key="10">
    <source>
        <dbReference type="EMBL" id="KAK4441500.1"/>
    </source>
</evidence>
<dbReference type="InterPro" id="IPR000873">
    <property type="entry name" value="AMP-dep_synth/lig_dom"/>
</dbReference>
<dbReference type="PROSITE" id="PS00455">
    <property type="entry name" value="AMP_BINDING"/>
    <property type="match status" value="1"/>
</dbReference>
<dbReference type="GO" id="GO:0008610">
    <property type="term" value="P:lipid biosynthetic process"/>
    <property type="evidence" value="ECO:0007669"/>
    <property type="project" value="InterPro"/>
</dbReference>
<dbReference type="EMBL" id="JACGWO010000001">
    <property type="protein sequence ID" value="KAK4441500.1"/>
    <property type="molecule type" value="Genomic_DNA"/>
</dbReference>
<dbReference type="InterPro" id="IPR011004">
    <property type="entry name" value="Trimer_LpxA-like_sf"/>
</dbReference>
<name>A0AAE2D0T6_9LAMI</name>
<feature type="transmembrane region" description="Helical" evidence="8">
    <location>
        <begin position="2149"/>
        <end position="2171"/>
    </location>
</feature>
<dbReference type="InterPro" id="IPR020845">
    <property type="entry name" value="AMP-binding_CS"/>
</dbReference>
<keyword evidence="11" id="KW-1185">Reference proteome</keyword>
<proteinExistence type="predicted"/>
<comment type="pathway">
    <text evidence="1">Phytoalexin biosynthesis; 3,4',5-trihydroxystilbene biosynthesis; 3,4',5-trihydroxystilbene from trans-4-coumarate: step 1/2.</text>
</comment>
<dbReference type="SUPFAM" id="SSF56634">
    <property type="entry name" value="Heme-dependent catalase-like"/>
    <property type="match status" value="1"/>
</dbReference>
<dbReference type="GO" id="GO:0016491">
    <property type="term" value="F:oxidoreductase activity"/>
    <property type="evidence" value="ECO:0007669"/>
    <property type="project" value="InterPro"/>
</dbReference>
<feature type="transmembrane region" description="Helical" evidence="8">
    <location>
        <begin position="1505"/>
        <end position="1529"/>
    </location>
</feature>
<dbReference type="CDD" id="cd05931">
    <property type="entry name" value="FAAL"/>
    <property type="match status" value="1"/>
</dbReference>
<keyword evidence="6" id="KW-0587">Phenylpropanoid metabolism</keyword>
<keyword evidence="5" id="KW-0276">Fatty acid metabolism</keyword>
<keyword evidence="8" id="KW-0812">Transmembrane</keyword>
<organism evidence="10 11">
    <name type="scientific">Sesamum alatum</name>
    <dbReference type="NCBI Taxonomy" id="300844"/>
    <lineage>
        <taxon>Eukaryota</taxon>
        <taxon>Viridiplantae</taxon>
        <taxon>Streptophyta</taxon>
        <taxon>Embryophyta</taxon>
        <taxon>Tracheophyta</taxon>
        <taxon>Spermatophyta</taxon>
        <taxon>Magnoliopsida</taxon>
        <taxon>eudicotyledons</taxon>
        <taxon>Gunneridae</taxon>
        <taxon>Pentapetalae</taxon>
        <taxon>asterids</taxon>
        <taxon>lamiids</taxon>
        <taxon>Lamiales</taxon>
        <taxon>Pedaliaceae</taxon>
        <taxon>Sesamum</taxon>
    </lineage>
</organism>
<feature type="domain" description="Carrier" evidence="9">
    <location>
        <begin position="1120"/>
        <end position="1197"/>
    </location>
</feature>
<dbReference type="Pfam" id="PF13450">
    <property type="entry name" value="NAD_binding_8"/>
    <property type="match status" value="1"/>
</dbReference>
<dbReference type="Gene3D" id="3.40.50.12780">
    <property type="entry name" value="N-terminal domain of ligase-like"/>
    <property type="match status" value="1"/>
</dbReference>
<dbReference type="Gene3D" id="1.10.405.20">
    <property type="match status" value="1"/>
</dbReference>
<feature type="transmembrane region" description="Helical" evidence="8">
    <location>
        <begin position="1477"/>
        <end position="1499"/>
    </location>
</feature>
<dbReference type="SUPFAM" id="SSF56801">
    <property type="entry name" value="Acetyl-CoA synthetase-like"/>
    <property type="match status" value="1"/>
</dbReference>
<feature type="transmembrane region" description="Helical" evidence="8">
    <location>
        <begin position="1541"/>
        <end position="1567"/>
    </location>
</feature>
<evidence type="ECO:0000256" key="7">
    <source>
        <dbReference type="ARBA" id="ARBA00023098"/>
    </source>
</evidence>
<gene>
    <name evidence="10" type="ORF">Salat_0484900</name>
</gene>
<dbReference type="InterPro" id="IPR020835">
    <property type="entry name" value="Catalase_sf"/>
</dbReference>
<protein>
    <submittedName>
        <fullName evidence="10">Long-chain-fatty-acid--AMP ligase FadD26</fullName>
    </submittedName>
</protein>
<dbReference type="Gene3D" id="1.10.1200.10">
    <property type="entry name" value="ACP-like"/>
    <property type="match status" value="1"/>
</dbReference>
<keyword evidence="2" id="KW-0596">Phosphopantetheine</keyword>
<dbReference type="InterPro" id="IPR045851">
    <property type="entry name" value="AMP-bd_C_sf"/>
</dbReference>
<feature type="transmembrane region" description="Helical" evidence="8">
    <location>
        <begin position="2117"/>
        <end position="2137"/>
    </location>
</feature>
<dbReference type="Gene3D" id="3.50.50.60">
    <property type="entry name" value="FAD/NAD(P)-binding domain"/>
    <property type="match status" value="1"/>
</dbReference>